<evidence type="ECO:0000259" key="9">
    <source>
        <dbReference type="Pfam" id="PF06429"/>
    </source>
</evidence>
<dbReference type="SUPFAM" id="SSF64518">
    <property type="entry name" value="Phase 1 flagellin"/>
    <property type="match status" value="1"/>
</dbReference>
<dbReference type="AlphaFoldDB" id="A0A4R1LAM3"/>
<keyword evidence="11" id="KW-0969">Cilium</keyword>
<keyword evidence="6 7" id="KW-0975">Bacterial flagellum</keyword>
<feature type="domain" description="Flagellar basal body rod protein N-terminal" evidence="8">
    <location>
        <begin position="8"/>
        <end position="38"/>
    </location>
</feature>
<dbReference type="GO" id="GO:0005576">
    <property type="term" value="C:extracellular region"/>
    <property type="evidence" value="ECO:0007669"/>
    <property type="project" value="UniProtKB-SubCell"/>
</dbReference>
<dbReference type="Proteomes" id="UP000295210">
    <property type="component" value="Unassembled WGS sequence"/>
</dbReference>
<dbReference type="GO" id="GO:0009424">
    <property type="term" value="C:bacterial-type flagellum hook"/>
    <property type="evidence" value="ECO:0007669"/>
    <property type="project" value="UniProtKB-UniRule"/>
</dbReference>
<dbReference type="NCBIfam" id="TIGR02492">
    <property type="entry name" value="flgK_ends"/>
    <property type="match status" value="1"/>
</dbReference>
<evidence type="ECO:0000256" key="4">
    <source>
        <dbReference type="ARBA" id="ARBA00016244"/>
    </source>
</evidence>
<keyword evidence="11" id="KW-0282">Flagellum</keyword>
<name>A0A4R1LAM3_9BACT</name>
<dbReference type="OrthoDB" id="9802553at2"/>
<dbReference type="Pfam" id="PF00460">
    <property type="entry name" value="Flg_bb_rod"/>
    <property type="match status" value="1"/>
</dbReference>
<gene>
    <name evidence="7" type="primary">flgK</name>
    <name evidence="11" type="ORF">C7378_0479</name>
</gene>
<organism evidence="11 12">
    <name type="scientific">Acidipila rosea</name>
    <dbReference type="NCBI Taxonomy" id="768535"/>
    <lineage>
        <taxon>Bacteria</taxon>
        <taxon>Pseudomonadati</taxon>
        <taxon>Acidobacteriota</taxon>
        <taxon>Terriglobia</taxon>
        <taxon>Terriglobales</taxon>
        <taxon>Acidobacteriaceae</taxon>
        <taxon>Acidipila</taxon>
    </lineage>
</organism>
<sequence length="470" mass="47704">MGTLSNALNIATGALQADQSALDIVANNVSNANTAGYTREVPQWQENVPVNINGTNYGTGVTMTGGRSQRDRVLEQRVQQQTQTEAASNTRLTALQQVQAVFSSAATGTAGSPASGISQDLSQFFDSLAQLEGNPSDNSLRQQVLSTASSFAAALNSASTQLSEQQASLDQQTGTTVGQVNALTSSIAQLNRQIGSVGASGDTGTLEDQRQQDLQQLSQLIGIHTITTEGNGLTVTTSAGALLVSKSSAFKLSTGTVSGATNVFDASGNNITASLAGGGGQLDGMLTVRNQDIPQIQTSLDTLAYSLATSINTQNAAGSDLSGAAGAGIFSVPGTVAGSAAAINVNMTDPSKIAAAGSGLGPSDNTNATAMASLANSAIVSGATPVNYYSSFVSSLGSLVSQVSTENTAQQASLTQIQGQRNALSSVDLNEEAASLENLQRSYEAASKVFTILDTLMSSAVNLGVQTAVS</sequence>
<feature type="domain" description="Flagellar hook-associated protein FlgK helical" evidence="10">
    <location>
        <begin position="112"/>
        <end position="330"/>
    </location>
</feature>
<evidence type="ECO:0000259" key="10">
    <source>
        <dbReference type="Pfam" id="PF22638"/>
    </source>
</evidence>
<protein>
    <recommendedName>
        <fullName evidence="4 7">Flagellar hook-associated protein 1</fullName>
        <shortName evidence="7">HAP1</shortName>
    </recommendedName>
</protein>
<evidence type="ECO:0000313" key="12">
    <source>
        <dbReference type="Proteomes" id="UP000295210"/>
    </source>
</evidence>
<evidence type="ECO:0000256" key="3">
    <source>
        <dbReference type="ARBA" id="ARBA00009677"/>
    </source>
</evidence>
<reference evidence="11 12" key="1">
    <citation type="submission" date="2019-03" db="EMBL/GenBank/DDBJ databases">
        <title>Genomic Encyclopedia of Type Strains, Phase IV (KMG-IV): sequencing the most valuable type-strain genomes for metagenomic binning, comparative biology and taxonomic classification.</title>
        <authorList>
            <person name="Goeker M."/>
        </authorList>
    </citation>
    <scope>NUCLEOTIDE SEQUENCE [LARGE SCALE GENOMIC DNA]</scope>
    <source>
        <strain evidence="11 12">DSM 103428</strain>
    </source>
</reference>
<dbReference type="InterPro" id="IPR019776">
    <property type="entry name" value="Flagellar_basal_body_rod_CS"/>
</dbReference>
<dbReference type="RefSeq" id="WP_131991303.1">
    <property type="nucleotide sequence ID" value="NZ_SMGK01000001.1"/>
</dbReference>
<evidence type="ECO:0000313" key="11">
    <source>
        <dbReference type="EMBL" id="TCK75496.1"/>
    </source>
</evidence>
<dbReference type="InterPro" id="IPR053927">
    <property type="entry name" value="FlgK_helical"/>
</dbReference>
<accession>A0A4R1LAM3</accession>
<keyword evidence="5 7" id="KW-0964">Secreted</keyword>
<keyword evidence="11" id="KW-0966">Cell projection</keyword>
<dbReference type="Pfam" id="PF06429">
    <property type="entry name" value="Flg_bbr_C"/>
    <property type="match status" value="1"/>
</dbReference>
<comment type="subcellular location">
    <subcellularLocation>
        <location evidence="1 7">Bacterial flagellum</location>
    </subcellularLocation>
    <subcellularLocation>
        <location evidence="2 7">Secreted</location>
    </subcellularLocation>
</comment>
<dbReference type="PANTHER" id="PTHR30033">
    <property type="entry name" value="FLAGELLAR HOOK-ASSOCIATED PROTEIN 1"/>
    <property type="match status" value="1"/>
</dbReference>
<dbReference type="InterPro" id="IPR010930">
    <property type="entry name" value="Flg_bb/hook_C_dom"/>
</dbReference>
<dbReference type="PANTHER" id="PTHR30033:SF1">
    <property type="entry name" value="FLAGELLAR HOOK-ASSOCIATED PROTEIN 1"/>
    <property type="match status" value="1"/>
</dbReference>
<dbReference type="GO" id="GO:0044780">
    <property type="term" value="P:bacterial-type flagellum assembly"/>
    <property type="evidence" value="ECO:0007669"/>
    <property type="project" value="InterPro"/>
</dbReference>
<proteinExistence type="inferred from homology"/>
<evidence type="ECO:0000256" key="6">
    <source>
        <dbReference type="ARBA" id="ARBA00023143"/>
    </source>
</evidence>
<dbReference type="PROSITE" id="PS00588">
    <property type="entry name" value="FLAGELLA_BB_ROD"/>
    <property type="match status" value="1"/>
</dbReference>
<dbReference type="GO" id="GO:0005198">
    <property type="term" value="F:structural molecule activity"/>
    <property type="evidence" value="ECO:0007669"/>
    <property type="project" value="UniProtKB-UniRule"/>
</dbReference>
<evidence type="ECO:0000256" key="5">
    <source>
        <dbReference type="ARBA" id="ARBA00022525"/>
    </source>
</evidence>
<dbReference type="InterPro" id="IPR002371">
    <property type="entry name" value="FlgK"/>
</dbReference>
<keyword evidence="12" id="KW-1185">Reference proteome</keyword>
<dbReference type="PRINTS" id="PR01005">
    <property type="entry name" value="FLGHOOKAP1"/>
</dbReference>
<evidence type="ECO:0000256" key="2">
    <source>
        <dbReference type="ARBA" id="ARBA00004613"/>
    </source>
</evidence>
<feature type="domain" description="Flagellar basal-body/hook protein C-terminal" evidence="9">
    <location>
        <begin position="425"/>
        <end position="463"/>
    </location>
</feature>
<comment type="similarity">
    <text evidence="3 7">Belongs to the flagella basal body rod proteins family.</text>
</comment>
<evidence type="ECO:0000256" key="1">
    <source>
        <dbReference type="ARBA" id="ARBA00004365"/>
    </source>
</evidence>
<evidence type="ECO:0000259" key="8">
    <source>
        <dbReference type="Pfam" id="PF00460"/>
    </source>
</evidence>
<dbReference type="Pfam" id="PF22638">
    <property type="entry name" value="FlgK_D1"/>
    <property type="match status" value="1"/>
</dbReference>
<dbReference type="InterPro" id="IPR001444">
    <property type="entry name" value="Flag_bb_rod_N"/>
</dbReference>
<comment type="caution">
    <text evidence="11">The sequence shown here is derived from an EMBL/GenBank/DDBJ whole genome shotgun (WGS) entry which is preliminary data.</text>
</comment>
<evidence type="ECO:0000256" key="7">
    <source>
        <dbReference type="RuleBase" id="RU362065"/>
    </source>
</evidence>
<dbReference type="EMBL" id="SMGK01000001">
    <property type="protein sequence ID" value="TCK75496.1"/>
    <property type="molecule type" value="Genomic_DNA"/>
</dbReference>